<name>A0ACC0ZS29_9ROSI</name>
<evidence type="ECO:0000313" key="2">
    <source>
        <dbReference type="Proteomes" id="UP001164250"/>
    </source>
</evidence>
<evidence type="ECO:0000313" key="1">
    <source>
        <dbReference type="EMBL" id="KAJ0076026.1"/>
    </source>
</evidence>
<proteinExistence type="predicted"/>
<gene>
    <name evidence="1" type="ORF">Patl1_33995</name>
</gene>
<protein>
    <submittedName>
        <fullName evidence="1">Uncharacterized protein</fullName>
    </submittedName>
</protein>
<reference evidence="2" key="1">
    <citation type="journal article" date="2023" name="G3 (Bethesda)">
        <title>Genome assembly and association tests identify interacting loci associated with vigor, precocity, and sex in interspecific pistachio rootstocks.</title>
        <authorList>
            <person name="Palmer W."/>
            <person name="Jacygrad E."/>
            <person name="Sagayaradj S."/>
            <person name="Cavanaugh K."/>
            <person name="Han R."/>
            <person name="Bertier L."/>
            <person name="Beede B."/>
            <person name="Kafkas S."/>
            <person name="Golino D."/>
            <person name="Preece J."/>
            <person name="Michelmore R."/>
        </authorList>
    </citation>
    <scope>NUCLEOTIDE SEQUENCE [LARGE SCALE GENOMIC DNA]</scope>
</reference>
<sequence length="648" mass="73555">MSLCVSQQANSIALKEMMTEKAKKCCDDYFHPNPCPKSPSISVRHRHRPSPAAAGHPVTNDDVLTEYLEHSLRVPDLILPDKVFPRQKFIENPPRIDFQTLNSEESCDSVSKIVDSITTIGCFQLVNYGIPSELIKYALAIAAGVFRVSPEKRATVTRSPEKPYGFEEVHGEEESEMSEEFVWCRDENLKLEMEGIWPLGYSKFSEEMETLLGDIEKLGEKILVSLRENFVRKSMHGDEIVEEHENVGMLIRGVDYSHALCLHICDGASEFHVYSKKGWVSFCPDKDAILITAGDQIQAVSGGQYKHVIGRPVYKEEKGDCISMAFLYAPQTIITNFTPNLEKEKTISLPQQFIVALLLTLLYHFLFFKDMGDLVSAGDSWPEFTLAELSGLSIEFAVQVQVQIKELESTYKELGEASLSQEFCQALATSFSFAASRAARPAIPWQQVQSWFLDKLKGSRTKVQPSSSKALSFFVNLSREIFPSIEPETSQKPKGLIICIIIIGKCCFRFIDLVELNLGNRISELKECQFEAKSAKDAAWYDVASFLTYRVTYAEDEWVKVKEGVRERSIPLEPSECHEVNVGDLVLCYQEREHQAVYCDAYVVEIQRQLHHDNNDIEACRCIFLVRYSHDYTEEAVDLGRLCRRPKH</sequence>
<dbReference type="Proteomes" id="UP001164250">
    <property type="component" value="Chromosome 15"/>
</dbReference>
<dbReference type="EMBL" id="CM047910">
    <property type="protein sequence ID" value="KAJ0076026.1"/>
    <property type="molecule type" value="Genomic_DNA"/>
</dbReference>
<organism evidence="1 2">
    <name type="scientific">Pistacia atlantica</name>
    <dbReference type="NCBI Taxonomy" id="434234"/>
    <lineage>
        <taxon>Eukaryota</taxon>
        <taxon>Viridiplantae</taxon>
        <taxon>Streptophyta</taxon>
        <taxon>Embryophyta</taxon>
        <taxon>Tracheophyta</taxon>
        <taxon>Spermatophyta</taxon>
        <taxon>Magnoliopsida</taxon>
        <taxon>eudicotyledons</taxon>
        <taxon>Gunneridae</taxon>
        <taxon>Pentapetalae</taxon>
        <taxon>rosids</taxon>
        <taxon>malvids</taxon>
        <taxon>Sapindales</taxon>
        <taxon>Anacardiaceae</taxon>
        <taxon>Pistacia</taxon>
    </lineage>
</organism>
<keyword evidence="2" id="KW-1185">Reference proteome</keyword>
<comment type="caution">
    <text evidence="1">The sequence shown here is derived from an EMBL/GenBank/DDBJ whole genome shotgun (WGS) entry which is preliminary data.</text>
</comment>
<accession>A0ACC0ZS29</accession>